<dbReference type="InterPro" id="IPR011008">
    <property type="entry name" value="Dimeric_a/b-barrel"/>
</dbReference>
<dbReference type="SUPFAM" id="SSF54909">
    <property type="entry name" value="Dimeric alpha+beta barrel"/>
    <property type="match status" value="1"/>
</dbReference>
<name>A0A9X3LHE0_9BACL</name>
<dbReference type="PROSITE" id="PS51725">
    <property type="entry name" value="ABM"/>
    <property type="match status" value="1"/>
</dbReference>
<proteinExistence type="predicted"/>
<dbReference type="InterPro" id="IPR007138">
    <property type="entry name" value="ABM_dom"/>
</dbReference>
<comment type="caution">
    <text evidence="2">The sequence shown here is derived from an EMBL/GenBank/DDBJ whole genome shotgun (WGS) entry which is preliminary data.</text>
</comment>
<accession>A0A9X3LHE0</accession>
<organism evidence="2 3">
    <name type="scientific">Paenisporosarcina quisquiliarum</name>
    <dbReference type="NCBI Taxonomy" id="365346"/>
    <lineage>
        <taxon>Bacteria</taxon>
        <taxon>Bacillati</taxon>
        <taxon>Bacillota</taxon>
        <taxon>Bacilli</taxon>
        <taxon>Bacillales</taxon>
        <taxon>Caryophanaceae</taxon>
        <taxon>Paenisporosarcina</taxon>
    </lineage>
</organism>
<dbReference type="PANTHER" id="PTHR33336">
    <property type="entry name" value="QUINOL MONOOXYGENASE YGIN-RELATED"/>
    <property type="match status" value="1"/>
</dbReference>
<reference evidence="2" key="1">
    <citation type="submission" date="2022-05" db="EMBL/GenBank/DDBJ databases">
        <authorList>
            <person name="Colautti A."/>
            <person name="Iacumin L."/>
        </authorList>
    </citation>
    <scope>NUCLEOTIDE SEQUENCE</scope>
    <source>
        <strain evidence="2">SK 55</strain>
    </source>
</reference>
<dbReference type="RefSeq" id="WP_269926161.1">
    <property type="nucleotide sequence ID" value="NZ_JAMKBJ010000005.1"/>
</dbReference>
<dbReference type="EMBL" id="JAMKBJ010000005">
    <property type="protein sequence ID" value="MCZ8537066.1"/>
    <property type="molecule type" value="Genomic_DNA"/>
</dbReference>
<dbReference type="PANTHER" id="PTHR33336:SF3">
    <property type="entry name" value="ABM DOMAIN-CONTAINING PROTEIN"/>
    <property type="match status" value="1"/>
</dbReference>
<keyword evidence="3" id="KW-1185">Reference proteome</keyword>
<evidence type="ECO:0000259" key="1">
    <source>
        <dbReference type="PROSITE" id="PS51725"/>
    </source>
</evidence>
<evidence type="ECO:0000313" key="2">
    <source>
        <dbReference type="EMBL" id="MCZ8537066.1"/>
    </source>
</evidence>
<sequence length="98" mass="11322">MILIHAGFQVQADKEQSFLEEIRTLITASRTENGNVSYDLMKDTEKDHVYTMVEVWQDMNSVENQNKSDHFTSFVSKASQYLAAPLSMKIYEGNERIQ</sequence>
<dbReference type="Proteomes" id="UP001152173">
    <property type="component" value="Unassembled WGS sequence"/>
</dbReference>
<dbReference type="Gene3D" id="3.30.70.100">
    <property type="match status" value="1"/>
</dbReference>
<dbReference type="InterPro" id="IPR050744">
    <property type="entry name" value="AI-2_Isomerase_LsrG"/>
</dbReference>
<feature type="domain" description="ABM" evidence="1">
    <location>
        <begin position="2"/>
        <end position="90"/>
    </location>
</feature>
<dbReference type="GO" id="GO:0004497">
    <property type="term" value="F:monooxygenase activity"/>
    <property type="evidence" value="ECO:0007669"/>
    <property type="project" value="UniProtKB-KW"/>
</dbReference>
<protein>
    <submittedName>
        <fullName evidence="2">Antibiotic biosynthesis monooxygenase</fullName>
    </submittedName>
</protein>
<keyword evidence="2" id="KW-0503">Monooxygenase</keyword>
<evidence type="ECO:0000313" key="3">
    <source>
        <dbReference type="Proteomes" id="UP001152173"/>
    </source>
</evidence>
<keyword evidence="2" id="KW-0560">Oxidoreductase</keyword>
<dbReference type="AlphaFoldDB" id="A0A9X3LHE0"/>
<gene>
    <name evidence="2" type="ORF">M9R32_07740</name>
</gene>
<dbReference type="Pfam" id="PF03992">
    <property type="entry name" value="ABM"/>
    <property type="match status" value="1"/>
</dbReference>